<dbReference type="GO" id="GO:0005886">
    <property type="term" value="C:plasma membrane"/>
    <property type="evidence" value="ECO:0007669"/>
    <property type="project" value="UniProtKB-SubCell"/>
</dbReference>
<evidence type="ECO:0000256" key="5">
    <source>
        <dbReference type="ARBA" id="ARBA00022475"/>
    </source>
</evidence>
<dbReference type="GO" id="GO:0071973">
    <property type="term" value="P:bacterial-type flagellum-dependent cell motility"/>
    <property type="evidence" value="ECO:0007669"/>
    <property type="project" value="InterPro"/>
</dbReference>
<evidence type="ECO:0000256" key="11">
    <source>
        <dbReference type="SAM" id="Coils"/>
    </source>
</evidence>
<dbReference type="Pfam" id="PF02050">
    <property type="entry name" value="FliJ"/>
    <property type="match status" value="1"/>
</dbReference>
<evidence type="ECO:0000256" key="6">
    <source>
        <dbReference type="ARBA" id="ARBA00022500"/>
    </source>
</evidence>
<evidence type="ECO:0000256" key="8">
    <source>
        <dbReference type="ARBA" id="ARBA00022927"/>
    </source>
</evidence>
<reference evidence="12" key="1">
    <citation type="submission" date="2017-05" db="EMBL/GenBank/DDBJ databases">
        <authorList>
            <person name="Varghese N."/>
            <person name="Submissions S."/>
        </authorList>
    </citation>
    <scope>NUCLEOTIDE SEQUENCE</scope>
    <source>
        <strain evidence="12">Su22</strain>
    </source>
</reference>
<keyword evidence="12" id="KW-0282">Flagellum</keyword>
<sequence length="147" mass="17571">MPKGFEFRFENLLAFKVKKEDEAKMKLGEAVGKLEEEKKKLAHLTEQHEKAMSLWHEAIHQQVRVSEMQLKSNQIQWFQDLIRLQQTMIDDAEEEVEKCRNILVEAKKETRKFEKIKEKDFESFRETEQKIERAGIDQFVSFKNALK</sequence>
<dbReference type="InterPro" id="IPR012823">
    <property type="entry name" value="Flagell_FliJ"/>
</dbReference>
<comment type="similarity">
    <text evidence="2">Belongs to the FliJ family.</text>
</comment>
<feature type="coiled-coil region" evidence="11">
    <location>
        <begin position="82"/>
        <end position="109"/>
    </location>
</feature>
<keyword evidence="12" id="KW-0966">Cell projection</keyword>
<dbReference type="Gene3D" id="1.10.287.1700">
    <property type="match status" value="1"/>
</dbReference>
<dbReference type="NCBIfam" id="TIGR02473">
    <property type="entry name" value="flagell_FliJ"/>
    <property type="match status" value="1"/>
</dbReference>
<name>A0AA46AIA3_9CLOT</name>
<keyword evidence="8" id="KW-0653">Protein transport</keyword>
<dbReference type="AlphaFoldDB" id="A0AA46AIA3"/>
<dbReference type="RefSeq" id="WP_283408394.1">
    <property type="nucleotide sequence ID" value="NZ_FXUF01000003.1"/>
</dbReference>
<protein>
    <recommendedName>
        <fullName evidence="3">Flagellar FliJ protein</fullName>
    </recommendedName>
</protein>
<evidence type="ECO:0000256" key="3">
    <source>
        <dbReference type="ARBA" id="ARBA00020392"/>
    </source>
</evidence>
<dbReference type="GO" id="GO:0044781">
    <property type="term" value="P:bacterial-type flagellum organization"/>
    <property type="evidence" value="ECO:0007669"/>
    <property type="project" value="UniProtKB-KW"/>
</dbReference>
<evidence type="ECO:0000313" key="13">
    <source>
        <dbReference type="Proteomes" id="UP001158066"/>
    </source>
</evidence>
<keyword evidence="6" id="KW-0145">Chemotaxis</keyword>
<evidence type="ECO:0000256" key="7">
    <source>
        <dbReference type="ARBA" id="ARBA00022795"/>
    </source>
</evidence>
<proteinExistence type="inferred from homology"/>
<dbReference type="InterPro" id="IPR053716">
    <property type="entry name" value="Flag_assembly_chemotaxis_eff"/>
</dbReference>
<comment type="caution">
    <text evidence="12">The sequence shown here is derived from an EMBL/GenBank/DDBJ whole genome shotgun (WGS) entry which is preliminary data.</text>
</comment>
<evidence type="ECO:0000256" key="10">
    <source>
        <dbReference type="ARBA" id="ARBA00023225"/>
    </source>
</evidence>
<organism evidence="12 13">
    <name type="scientific">Anoxynatronum buryatiense</name>
    <dbReference type="NCBI Taxonomy" id="489973"/>
    <lineage>
        <taxon>Bacteria</taxon>
        <taxon>Bacillati</taxon>
        <taxon>Bacillota</taxon>
        <taxon>Clostridia</taxon>
        <taxon>Eubacteriales</taxon>
        <taxon>Clostridiaceae</taxon>
        <taxon>Anoxynatronum</taxon>
    </lineage>
</organism>
<evidence type="ECO:0000256" key="4">
    <source>
        <dbReference type="ARBA" id="ARBA00022448"/>
    </source>
</evidence>
<keyword evidence="5" id="KW-1003">Cell membrane</keyword>
<keyword evidence="4" id="KW-0813">Transport</keyword>
<keyword evidence="9" id="KW-0472">Membrane</keyword>
<dbReference type="GO" id="GO:0009288">
    <property type="term" value="C:bacterial-type flagellum"/>
    <property type="evidence" value="ECO:0007669"/>
    <property type="project" value="InterPro"/>
</dbReference>
<keyword evidence="12" id="KW-0969">Cilium</keyword>
<accession>A0AA46AIA3</accession>
<evidence type="ECO:0000313" key="12">
    <source>
        <dbReference type="EMBL" id="SMP47229.1"/>
    </source>
</evidence>
<dbReference type="EMBL" id="FXUF01000003">
    <property type="protein sequence ID" value="SMP47229.1"/>
    <property type="molecule type" value="Genomic_DNA"/>
</dbReference>
<dbReference type="GO" id="GO:0006935">
    <property type="term" value="P:chemotaxis"/>
    <property type="evidence" value="ECO:0007669"/>
    <property type="project" value="UniProtKB-KW"/>
</dbReference>
<dbReference type="Proteomes" id="UP001158066">
    <property type="component" value="Unassembled WGS sequence"/>
</dbReference>
<dbReference type="GO" id="GO:0015031">
    <property type="term" value="P:protein transport"/>
    <property type="evidence" value="ECO:0007669"/>
    <property type="project" value="UniProtKB-KW"/>
</dbReference>
<gene>
    <name evidence="12" type="ORF">SAMN06296020_103116</name>
</gene>
<keyword evidence="11" id="KW-0175">Coiled coil</keyword>
<evidence type="ECO:0000256" key="2">
    <source>
        <dbReference type="ARBA" id="ARBA00010004"/>
    </source>
</evidence>
<keyword evidence="10" id="KW-1006">Bacterial flagellum protein export</keyword>
<feature type="coiled-coil region" evidence="11">
    <location>
        <begin position="27"/>
        <end position="54"/>
    </location>
</feature>
<keyword evidence="13" id="KW-1185">Reference proteome</keyword>
<evidence type="ECO:0000256" key="1">
    <source>
        <dbReference type="ARBA" id="ARBA00004413"/>
    </source>
</evidence>
<comment type="subcellular location">
    <subcellularLocation>
        <location evidence="1">Cell membrane</location>
        <topology evidence="1">Peripheral membrane protein</topology>
        <orientation evidence="1">Cytoplasmic side</orientation>
    </subcellularLocation>
</comment>
<evidence type="ECO:0000256" key="9">
    <source>
        <dbReference type="ARBA" id="ARBA00023136"/>
    </source>
</evidence>
<keyword evidence="7" id="KW-1005">Bacterial flagellum biogenesis</keyword>